<dbReference type="InterPro" id="IPR029417">
    <property type="entry name" value="FAM227"/>
</dbReference>
<evidence type="ECO:0000313" key="4">
    <source>
        <dbReference type="RefSeq" id="XP_013408581.1"/>
    </source>
</evidence>
<organism evidence="3 4">
    <name type="scientific">Lingula anatina</name>
    <name type="common">Brachiopod</name>
    <name type="synonym">Lingula unguis</name>
    <dbReference type="NCBI Taxonomy" id="7574"/>
    <lineage>
        <taxon>Eukaryota</taxon>
        <taxon>Metazoa</taxon>
        <taxon>Spiralia</taxon>
        <taxon>Lophotrochozoa</taxon>
        <taxon>Brachiopoda</taxon>
        <taxon>Linguliformea</taxon>
        <taxon>Lingulata</taxon>
        <taxon>Lingulida</taxon>
        <taxon>Linguloidea</taxon>
        <taxon>Lingulidae</taxon>
        <taxon>Lingula</taxon>
    </lineage>
</organism>
<feature type="region of interest" description="Disordered" evidence="2">
    <location>
        <begin position="419"/>
        <end position="452"/>
    </location>
</feature>
<evidence type="ECO:0000313" key="3">
    <source>
        <dbReference type="Proteomes" id="UP000085678"/>
    </source>
</evidence>
<feature type="compositionally biased region" description="Polar residues" evidence="2">
    <location>
        <begin position="430"/>
        <end position="439"/>
    </location>
</feature>
<dbReference type="InParanoid" id="A0A1S3JEK6"/>
<name>A0A1S3JEK6_LINAN</name>
<protein>
    <submittedName>
        <fullName evidence="4">Protein FAM227B</fullName>
    </submittedName>
</protein>
<feature type="compositionally biased region" description="Polar residues" evidence="2">
    <location>
        <begin position="371"/>
        <end position="396"/>
    </location>
</feature>
<evidence type="ECO:0000256" key="1">
    <source>
        <dbReference type="ARBA" id="ARBA00008666"/>
    </source>
</evidence>
<reference evidence="4" key="1">
    <citation type="submission" date="2025-08" db="UniProtKB">
        <authorList>
            <consortium name="RefSeq"/>
        </authorList>
    </citation>
    <scope>IDENTIFICATION</scope>
    <source>
        <tissue evidence="4">Gonads</tissue>
    </source>
</reference>
<dbReference type="RefSeq" id="XP_013408581.1">
    <property type="nucleotide sequence ID" value="XM_013553127.1"/>
</dbReference>
<comment type="similarity">
    <text evidence="1">Belongs to the FAM227 family.</text>
</comment>
<gene>
    <name evidence="4" type="primary">LOC106172421</name>
</gene>
<dbReference type="STRING" id="7574.A0A1S3JEK6"/>
<keyword evidence="3" id="KW-1185">Reference proteome</keyword>
<dbReference type="GeneID" id="106172421"/>
<dbReference type="KEGG" id="lak:106172421"/>
<feature type="compositionally biased region" description="Low complexity" evidence="2">
    <location>
        <begin position="361"/>
        <end position="370"/>
    </location>
</feature>
<dbReference type="PANTHER" id="PTHR33560:SF1">
    <property type="entry name" value="PROTEIN FAM227A"/>
    <property type="match status" value="1"/>
</dbReference>
<dbReference type="Proteomes" id="UP000085678">
    <property type="component" value="Unplaced"/>
</dbReference>
<dbReference type="Pfam" id="PF14922">
    <property type="entry name" value="FWWh"/>
    <property type="match status" value="1"/>
</dbReference>
<feature type="region of interest" description="Disordered" evidence="2">
    <location>
        <begin position="361"/>
        <end position="405"/>
    </location>
</feature>
<accession>A0A1S3JEK6</accession>
<dbReference type="AlphaFoldDB" id="A0A1S3JEK6"/>
<proteinExistence type="inferred from homology"/>
<dbReference type="PANTHER" id="PTHR33560">
    <property type="entry name" value="PROTEIN FAM227B"/>
    <property type="match status" value="1"/>
</dbReference>
<feature type="region of interest" description="Disordered" evidence="2">
    <location>
        <begin position="590"/>
        <end position="615"/>
    </location>
</feature>
<evidence type="ECO:0000256" key="2">
    <source>
        <dbReference type="SAM" id="MobiDB-lite"/>
    </source>
</evidence>
<sequence>MADINRTASPMHLFEEDINETRDVTEKRRRLIQDRQHTKSPFLIGSIDLVNKKISKLDRKLSHYSELVCESQSTETEDDYIAQFLHPSSAKGREKYEKKVKDAKELNAFAGFYALQSTIGHEVSERVRNISKVTLQPNKIPVKKVETGKPKFIELHQFPGYDPTELTQLPHDISATQILNKVTFAQMDLKRKPNYRPEFEKLFYSPMSQAMLLDIFWFYFLEKYQPNKVVQAKLFNRVSHNYVKLMIYAKHPQYKEVFLKSYPDLMSQAVYAAYCEAFPDSYRQFSEDFKEMMVFLVWEWMAGMRPAPRSWLKWNFPMLEPPGIKNREEMMNAKKDKKTSVLNFDYLDHLDQMQSLYGSSTSLASTSRQSKQSFPRKSTSWQKGKKQSVTGVNDTRSAVGEPPSTASAIETVAEAQASAAAGASASGQSNKTNAGSPTKRQSKKSRGLADVREGLDVLSPIRELNMEEDEVEEESDLKVKAKKAASLHPSTMSFISSGYKKKESHPACKGPDFVRSVFDVQGQCPLVAHFMRTHHLTEQAGTTYKVQRTEMENLPPLETKTYRDVIIGAFKNVKQTKQTYDKLLDKTMKENSKFNGRQKRELQKHQVRESSLLSNSREVKRLAELLILEQKRDGDSISAGADAAIEAALLAQDG</sequence>
<feature type="compositionally biased region" description="Basic and acidic residues" evidence="2">
    <location>
        <begin position="590"/>
        <end position="608"/>
    </location>
</feature>
<dbReference type="OrthoDB" id="192208at2759"/>
<feature type="compositionally biased region" description="Low complexity" evidence="2">
    <location>
        <begin position="419"/>
        <end position="429"/>
    </location>
</feature>